<dbReference type="CDD" id="cd07377">
    <property type="entry name" value="WHTH_GntR"/>
    <property type="match status" value="1"/>
</dbReference>
<evidence type="ECO:0000313" key="6">
    <source>
        <dbReference type="Proteomes" id="UP000630353"/>
    </source>
</evidence>
<dbReference type="InterPro" id="IPR036388">
    <property type="entry name" value="WH-like_DNA-bd_sf"/>
</dbReference>
<dbReference type="SUPFAM" id="SSF46785">
    <property type="entry name" value="Winged helix' DNA-binding domain"/>
    <property type="match status" value="1"/>
</dbReference>
<dbReference type="EMBL" id="BMZS01000003">
    <property type="protein sequence ID" value="GHD45563.1"/>
    <property type="molecule type" value="Genomic_DNA"/>
</dbReference>
<dbReference type="PANTHER" id="PTHR43537">
    <property type="entry name" value="TRANSCRIPTIONAL REGULATOR, GNTR FAMILY"/>
    <property type="match status" value="1"/>
</dbReference>
<name>A0A918XR83_9PROT</name>
<organism evidence="5 6">
    <name type="scientific">Thalassobaculum fulvum</name>
    <dbReference type="NCBI Taxonomy" id="1633335"/>
    <lineage>
        <taxon>Bacteria</taxon>
        <taxon>Pseudomonadati</taxon>
        <taxon>Pseudomonadota</taxon>
        <taxon>Alphaproteobacteria</taxon>
        <taxon>Rhodospirillales</taxon>
        <taxon>Thalassobaculaceae</taxon>
        <taxon>Thalassobaculum</taxon>
    </lineage>
</organism>
<evidence type="ECO:0000256" key="3">
    <source>
        <dbReference type="ARBA" id="ARBA00023163"/>
    </source>
</evidence>
<dbReference type="InterPro" id="IPR000524">
    <property type="entry name" value="Tscrpt_reg_HTH_GntR"/>
</dbReference>
<keyword evidence="3" id="KW-0804">Transcription</keyword>
<dbReference type="PROSITE" id="PS50949">
    <property type="entry name" value="HTH_GNTR"/>
    <property type="match status" value="1"/>
</dbReference>
<dbReference type="InterPro" id="IPR008920">
    <property type="entry name" value="TF_FadR/GntR_C"/>
</dbReference>
<keyword evidence="2" id="KW-0238">DNA-binding</keyword>
<evidence type="ECO:0000256" key="1">
    <source>
        <dbReference type="ARBA" id="ARBA00023015"/>
    </source>
</evidence>
<dbReference type="GO" id="GO:0003700">
    <property type="term" value="F:DNA-binding transcription factor activity"/>
    <property type="evidence" value="ECO:0007669"/>
    <property type="project" value="InterPro"/>
</dbReference>
<dbReference type="AlphaFoldDB" id="A0A918XR83"/>
<protein>
    <submittedName>
        <fullName evidence="5">GntR family transcriptional regulator</fullName>
    </submittedName>
</protein>
<proteinExistence type="predicted"/>
<sequence>MTMPKFSPLPPARNLTEELTATLAERIRSGELAASEKLPTEQEMIAAFGVSRTVVREAIAALRAEGLVESRQGAGVFVVGDKRRRPFRIESDGAETVEGVLAIMELRRSVEIEAAGLAAERRTEADLKAIHDAVEAFDAAIHNGDAVAADFQFHKAICEATANPYFASFLEFLGYHIIPRQTVRVQVSSSEEMTRYLQKVAREHHQIVTAIEARDGAAARRAMGRHLTRGRDRYASLVSSVES</sequence>
<dbReference type="Gene3D" id="1.10.10.10">
    <property type="entry name" value="Winged helix-like DNA-binding domain superfamily/Winged helix DNA-binding domain"/>
    <property type="match status" value="1"/>
</dbReference>
<feature type="domain" description="HTH gntR-type" evidence="4">
    <location>
        <begin position="13"/>
        <end position="81"/>
    </location>
</feature>
<dbReference type="RefSeq" id="WP_189988205.1">
    <property type="nucleotide sequence ID" value="NZ_BMZS01000003.1"/>
</dbReference>
<dbReference type="Proteomes" id="UP000630353">
    <property type="component" value="Unassembled WGS sequence"/>
</dbReference>
<dbReference type="PANTHER" id="PTHR43537:SF44">
    <property type="entry name" value="GNTR FAMILY REGULATORY PROTEIN"/>
    <property type="match status" value="1"/>
</dbReference>
<keyword evidence="1" id="KW-0805">Transcription regulation</keyword>
<reference evidence="5" key="1">
    <citation type="journal article" date="2014" name="Int. J. Syst. Evol. Microbiol.">
        <title>Complete genome sequence of Corynebacterium casei LMG S-19264T (=DSM 44701T), isolated from a smear-ripened cheese.</title>
        <authorList>
            <consortium name="US DOE Joint Genome Institute (JGI-PGF)"/>
            <person name="Walter F."/>
            <person name="Albersmeier A."/>
            <person name="Kalinowski J."/>
            <person name="Ruckert C."/>
        </authorList>
    </citation>
    <scope>NUCLEOTIDE SEQUENCE</scope>
    <source>
        <strain evidence="5">KCTC 42651</strain>
    </source>
</reference>
<keyword evidence="6" id="KW-1185">Reference proteome</keyword>
<evidence type="ECO:0000313" key="5">
    <source>
        <dbReference type="EMBL" id="GHD45563.1"/>
    </source>
</evidence>
<dbReference type="InterPro" id="IPR011711">
    <property type="entry name" value="GntR_C"/>
</dbReference>
<reference evidence="5" key="2">
    <citation type="submission" date="2020-09" db="EMBL/GenBank/DDBJ databases">
        <authorList>
            <person name="Sun Q."/>
            <person name="Kim S."/>
        </authorList>
    </citation>
    <scope>NUCLEOTIDE SEQUENCE</scope>
    <source>
        <strain evidence="5">KCTC 42651</strain>
    </source>
</reference>
<gene>
    <name evidence="5" type="ORF">GCM10017083_13650</name>
</gene>
<dbReference type="GO" id="GO:0003677">
    <property type="term" value="F:DNA binding"/>
    <property type="evidence" value="ECO:0007669"/>
    <property type="project" value="UniProtKB-KW"/>
</dbReference>
<dbReference type="Gene3D" id="1.20.120.530">
    <property type="entry name" value="GntR ligand-binding domain-like"/>
    <property type="match status" value="1"/>
</dbReference>
<evidence type="ECO:0000256" key="2">
    <source>
        <dbReference type="ARBA" id="ARBA00023125"/>
    </source>
</evidence>
<dbReference type="PRINTS" id="PR00035">
    <property type="entry name" value="HTHGNTR"/>
</dbReference>
<dbReference type="Pfam" id="PF00392">
    <property type="entry name" value="GntR"/>
    <property type="match status" value="1"/>
</dbReference>
<dbReference type="InterPro" id="IPR036390">
    <property type="entry name" value="WH_DNA-bd_sf"/>
</dbReference>
<dbReference type="Pfam" id="PF07729">
    <property type="entry name" value="FCD"/>
    <property type="match status" value="1"/>
</dbReference>
<dbReference type="SMART" id="SM00345">
    <property type="entry name" value="HTH_GNTR"/>
    <property type="match status" value="1"/>
</dbReference>
<dbReference type="SUPFAM" id="SSF48008">
    <property type="entry name" value="GntR ligand-binding domain-like"/>
    <property type="match status" value="1"/>
</dbReference>
<comment type="caution">
    <text evidence="5">The sequence shown here is derived from an EMBL/GenBank/DDBJ whole genome shotgun (WGS) entry which is preliminary data.</text>
</comment>
<evidence type="ECO:0000259" key="4">
    <source>
        <dbReference type="PROSITE" id="PS50949"/>
    </source>
</evidence>
<dbReference type="SMART" id="SM00895">
    <property type="entry name" value="FCD"/>
    <property type="match status" value="1"/>
</dbReference>
<accession>A0A918XR83</accession>